<sequence length="96" mass="9868">MLTRSLLLFAFTSLSLAIVIPPTINQGANQQLAKAACENLCNKNGCTDPNVKNCQLCVMSKLTNSGSCPGYDPTQVGAPGCGHVESPSGGKLSGTL</sequence>
<reference evidence="2 3" key="1">
    <citation type="submission" date="2019-07" db="EMBL/GenBank/DDBJ databases">
        <title>Finished genome of Venturia effusa.</title>
        <authorList>
            <person name="Young C.A."/>
            <person name="Cox M.P."/>
            <person name="Ganley A.R.D."/>
            <person name="David W.J."/>
        </authorList>
    </citation>
    <scope>NUCLEOTIDE SEQUENCE [LARGE SCALE GENOMIC DNA]</scope>
    <source>
        <strain evidence="3">albino</strain>
    </source>
</reference>
<protein>
    <submittedName>
        <fullName evidence="2">Uncharacterized protein</fullName>
    </submittedName>
</protein>
<dbReference type="EMBL" id="CP042186">
    <property type="protein sequence ID" value="QDS68746.1"/>
    <property type="molecule type" value="Genomic_DNA"/>
</dbReference>
<accession>A0A517KZD8</accession>
<evidence type="ECO:0000256" key="1">
    <source>
        <dbReference type="SAM" id="SignalP"/>
    </source>
</evidence>
<evidence type="ECO:0000313" key="2">
    <source>
        <dbReference type="EMBL" id="QDS68746.1"/>
    </source>
</evidence>
<keyword evidence="1" id="KW-0732">Signal</keyword>
<dbReference type="Proteomes" id="UP000316270">
    <property type="component" value="Chromosome 2"/>
</dbReference>
<name>A0A517KZD8_9PEZI</name>
<feature type="chain" id="PRO_5021938314" evidence="1">
    <location>
        <begin position="18"/>
        <end position="96"/>
    </location>
</feature>
<evidence type="ECO:0000313" key="3">
    <source>
        <dbReference type="Proteomes" id="UP000316270"/>
    </source>
</evidence>
<gene>
    <name evidence="2" type="ORF">FKW77_004713</name>
</gene>
<keyword evidence="3" id="KW-1185">Reference proteome</keyword>
<organism evidence="2 3">
    <name type="scientific">Venturia effusa</name>
    <dbReference type="NCBI Taxonomy" id="50376"/>
    <lineage>
        <taxon>Eukaryota</taxon>
        <taxon>Fungi</taxon>
        <taxon>Dikarya</taxon>
        <taxon>Ascomycota</taxon>
        <taxon>Pezizomycotina</taxon>
        <taxon>Dothideomycetes</taxon>
        <taxon>Pleosporomycetidae</taxon>
        <taxon>Venturiales</taxon>
        <taxon>Venturiaceae</taxon>
        <taxon>Venturia</taxon>
    </lineage>
</organism>
<dbReference type="AlphaFoldDB" id="A0A517KZD8"/>
<proteinExistence type="predicted"/>
<feature type="signal peptide" evidence="1">
    <location>
        <begin position="1"/>
        <end position="17"/>
    </location>
</feature>